<accession>A0A1A8FSM0</accession>
<feature type="region of interest" description="Disordered" evidence="1">
    <location>
        <begin position="1"/>
        <end position="24"/>
    </location>
</feature>
<dbReference type="EMBL" id="HAEB01015321">
    <property type="protein sequence ID" value="SBQ61848.1"/>
    <property type="molecule type" value="Transcribed_RNA"/>
</dbReference>
<protein>
    <submittedName>
        <fullName evidence="2">GRIP1 associated protein 1</fullName>
    </submittedName>
</protein>
<evidence type="ECO:0000313" key="2">
    <source>
        <dbReference type="EMBL" id="SBQ61848.1"/>
    </source>
</evidence>
<evidence type="ECO:0000256" key="1">
    <source>
        <dbReference type="SAM" id="MobiDB-lite"/>
    </source>
</evidence>
<sequence length="55" mass="6305">YVMDSRRGERSSLTETHKHTRSSHDLQRCLFTVKHQGAVFQSEHSTSCFLPGLSK</sequence>
<proteinExistence type="predicted"/>
<reference evidence="2" key="1">
    <citation type="submission" date="2016-05" db="EMBL/GenBank/DDBJ databases">
        <authorList>
            <person name="Lavstsen T."/>
            <person name="Jespersen J.S."/>
        </authorList>
    </citation>
    <scope>NUCLEOTIDE SEQUENCE</scope>
    <source>
        <tissue evidence="2">Brain</tissue>
    </source>
</reference>
<feature type="non-terminal residue" evidence="2">
    <location>
        <position position="1"/>
    </location>
</feature>
<reference evidence="2" key="2">
    <citation type="submission" date="2016-06" db="EMBL/GenBank/DDBJ databases">
        <title>The genome of a short-lived fish provides insights into sex chromosome evolution and the genetic control of aging.</title>
        <authorList>
            <person name="Reichwald K."/>
            <person name="Felder M."/>
            <person name="Petzold A."/>
            <person name="Koch P."/>
            <person name="Groth M."/>
            <person name="Platzer M."/>
        </authorList>
    </citation>
    <scope>NUCLEOTIDE SEQUENCE</scope>
    <source>
        <tissue evidence="2">Brain</tissue>
    </source>
</reference>
<dbReference type="AlphaFoldDB" id="A0A1A8FSM0"/>
<organism evidence="2">
    <name type="scientific">Nothobranchius korthausae</name>
    <dbReference type="NCBI Taxonomy" id="1143690"/>
    <lineage>
        <taxon>Eukaryota</taxon>
        <taxon>Metazoa</taxon>
        <taxon>Chordata</taxon>
        <taxon>Craniata</taxon>
        <taxon>Vertebrata</taxon>
        <taxon>Euteleostomi</taxon>
        <taxon>Actinopterygii</taxon>
        <taxon>Neopterygii</taxon>
        <taxon>Teleostei</taxon>
        <taxon>Neoteleostei</taxon>
        <taxon>Acanthomorphata</taxon>
        <taxon>Ovalentaria</taxon>
        <taxon>Atherinomorphae</taxon>
        <taxon>Cyprinodontiformes</taxon>
        <taxon>Nothobranchiidae</taxon>
        <taxon>Nothobranchius</taxon>
    </lineage>
</organism>
<name>A0A1A8FSM0_9TELE</name>
<gene>
    <name evidence="2" type="primary">GRIPAP1</name>
</gene>